<dbReference type="EMBL" id="JADEWL010000038">
    <property type="protein sequence ID" value="MBE9213634.1"/>
    <property type="molecule type" value="Genomic_DNA"/>
</dbReference>
<accession>A0A8J7F8Q4</accession>
<reference evidence="3" key="1">
    <citation type="submission" date="2020-10" db="EMBL/GenBank/DDBJ databases">
        <authorList>
            <person name="Castelo-Branco R."/>
            <person name="Eusebio N."/>
            <person name="Adriana R."/>
            <person name="Vieira A."/>
            <person name="Brugerolle De Fraissinette N."/>
            <person name="Rezende De Castro R."/>
            <person name="Schneider M.P."/>
            <person name="Vasconcelos V."/>
            <person name="Leao P.N."/>
        </authorList>
    </citation>
    <scope>NUCLEOTIDE SEQUENCE</scope>
    <source>
        <strain evidence="3">LEGE 06105</strain>
    </source>
</reference>
<evidence type="ECO:0000256" key="1">
    <source>
        <dbReference type="SAM" id="Coils"/>
    </source>
</evidence>
<dbReference type="InterPro" id="IPR007555">
    <property type="entry name" value="DUF499"/>
</dbReference>
<gene>
    <name evidence="3" type="ORF">IQ247_13320</name>
</gene>
<dbReference type="RefSeq" id="WP_193920728.1">
    <property type="nucleotide sequence ID" value="NZ_JADEWL010000038.1"/>
</dbReference>
<comment type="caution">
    <text evidence="3">The sequence shown here is derived from an EMBL/GenBank/DDBJ whole genome shotgun (WGS) entry which is preliminary data.</text>
</comment>
<keyword evidence="3" id="KW-0067">ATP-binding</keyword>
<feature type="compositionally biased region" description="Low complexity" evidence="2">
    <location>
        <begin position="862"/>
        <end position="875"/>
    </location>
</feature>
<feature type="compositionally biased region" description="Basic and acidic residues" evidence="2">
    <location>
        <begin position="877"/>
        <end position="887"/>
    </location>
</feature>
<keyword evidence="4" id="KW-1185">Reference proteome</keyword>
<dbReference type="Proteomes" id="UP000620559">
    <property type="component" value="Unassembled WGS sequence"/>
</dbReference>
<dbReference type="AlphaFoldDB" id="A0A8J7F8Q4"/>
<feature type="region of interest" description="Disordered" evidence="2">
    <location>
        <begin position="839"/>
        <end position="887"/>
    </location>
</feature>
<proteinExistence type="predicted"/>
<keyword evidence="1" id="KW-0175">Coiled coil</keyword>
<keyword evidence="3" id="KW-0547">Nucleotide-binding</keyword>
<name>A0A8J7F8Q4_9CYAN</name>
<feature type="compositionally biased region" description="Acidic residues" evidence="2">
    <location>
        <begin position="839"/>
        <end position="861"/>
    </location>
</feature>
<evidence type="ECO:0000313" key="4">
    <source>
        <dbReference type="Proteomes" id="UP000620559"/>
    </source>
</evidence>
<dbReference type="GO" id="GO:0005524">
    <property type="term" value="F:ATP binding"/>
    <property type="evidence" value="ECO:0007669"/>
    <property type="project" value="UniProtKB-KW"/>
</dbReference>
<protein>
    <submittedName>
        <fullName evidence="3">ATP-binding protein</fullName>
    </submittedName>
</protein>
<sequence>MSSAYQIKPWTQIVTPHADIISGNLDNATYAASLGAVIRQDPKCPIVYRDARDFYAATYLTTALKKLLSDVLKGLQGDAGDRVLQLRTPFGGGKTHSLIGLYHITKNRASLQDIPQLDTLPDPGNVRVAYFIGLDIDVNTGIQVEPDLRIFTPWGYLAWQIGGHEAYSLVQTADQQYIAPGNDILRKILGDQANLILIDELLIYIENAMAKQVGDSTFGRQVLTFIQKLTEVVRESDKTVLVYSLQASVGESFGNEGLLSALDKLVSRIDAKKEPVSGDEVMRVVQRRLFSNIGDTTIIQEIAKQQAELFRKFRESYAETNREKQQVQQEADLLAERILSSYPFHPDLIDLMYHRWGSLPSYQRTRGALQFLASITYALWQGQDNSWLITPANIPFENDVTRSSFFTQVGERDAYNAVLGADLTGRKGKAKIVDNRIANDAPALAHLKVGTRLASAILMYSFGARSGEDRGVLEQDITAACLAPGLDRTTITAALSDLREQLLYLHYVGRRYRFETKPNLNKLIADEESKVGGDEVLQKIRDELSKTLGISSRNGEVNNRGKVVLWAKDATAITDKISQFSIAYLDPSWAEKSQELILADTLDWLENRGNDKREYKNAIAFVVPNKVQMDKARKGARTALAITSLIDQKNKYKFSSEDLEELTGKIKDSTSEIGAAIRRLYDYILLPLPDTSSNPIRLENIDLQSQLNTSQNLQERVLDALKNHVFDSITPAKLMRLSGLENPENEYITAEELVSYFFRFPNFPKMLGVDGIKKAILKAIEQGMIGYVPSMTISSSTPIVENPSLISYEKVIPADELDLAGYLLSPNLVNKLRSLASENEVETTSNEEEDNTNNTDGEDDSSGGFDSTTSKTVETVPEEKKTVEYKSETSSIERTILTDIINGKQPAHYYKLTSVTDKSKIFELFQMLQTLSDKAERMTIKIEVQAHTQDKFDPTWIRNAIEEPLDEMDIQASTRLE</sequence>
<dbReference type="Pfam" id="PF04465">
    <property type="entry name" value="DUF499"/>
    <property type="match status" value="1"/>
</dbReference>
<organism evidence="3 4">
    <name type="scientific">Plectonema cf. radiosum LEGE 06105</name>
    <dbReference type="NCBI Taxonomy" id="945769"/>
    <lineage>
        <taxon>Bacteria</taxon>
        <taxon>Bacillati</taxon>
        <taxon>Cyanobacteriota</taxon>
        <taxon>Cyanophyceae</taxon>
        <taxon>Oscillatoriophycideae</taxon>
        <taxon>Oscillatoriales</taxon>
        <taxon>Microcoleaceae</taxon>
        <taxon>Plectonema</taxon>
    </lineage>
</organism>
<evidence type="ECO:0000313" key="3">
    <source>
        <dbReference type="EMBL" id="MBE9213634.1"/>
    </source>
</evidence>
<feature type="coiled-coil region" evidence="1">
    <location>
        <begin position="310"/>
        <end position="337"/>
    </location>
</feature>
<evidence type="ECO:0000256" key="2">
    <source>
        <dbReference type="SAM" id="MobiDB-lite"/>
    </source>
</evidence>